<evidence type="ECO:0000256" key="1">
    <source>
        <dbReference type="ARBA" id="ARBA00006484"/>
    </source>
</evidence>
<sequence>MGTFDGQVAVVTGASGGIGKAIALGLAEQGAALCIVGRQLERLEEVAACARARTSRVLSYRADLSLDQDIAKLNTDLRRDCGQLDILVHSAGIIFLGPLGQAPVEEFDKQYRVNLRAPYALTRALLPMIRSARGQIVFINSTVGLATRANVAQFSATQHGLKAMADCLREEVNPDGVRVLTVFPGRTATARQAAIHQLEGRPYHPDRLLQTRDVAAVVLNALGLDRTAEVTDIRVRSLIKP</sequence>
<organism evidence="3 4">
    <name type="scientific">Candidatus Segetimicrobium genomatis</name>
    <dbReference type="NCBI Taxonomy" id="2569760"/>
    <lineage>
        <taxon>Bacteria</taxon>
        <taxon>Bacillati</taxon>
        <taxon>Candidatus Sysuimicrobiota</taxon>
        <taxon>Candidatus Sysuimicrobiia</taxon>
        <taxon>Candidatus Sysuimicrobiales</taxon>
        <taxon>Candidatus Segetimicrobiaceae</taxon>
        <taxon>Candidatus Segetimicrobium</taxon>
    </lineage>
</organism>
<evidence type="ECO:0000313" key="3">
    <source>
        <dbReference type="EMBL" id="TMI75204.1"/>
    </source>
</evidence>
<dbReference type="GO" id="GO:0016491">
    <property type="term" value="F:oxidoreductase activity"/>
    <property type="evidence" value="ECO:0007669"/>
    <property type="project" value="UniProtKB-KW"/>
</dbReference>
<dbReference type="GO" id="GO:0016020">
    <property type="term" value="C:membrane"/>
    <property type="evidence" value="ECO:0007669"/>
    <property type="project" value="TreeGrafter"/>
</dbReference>
<dbReference type="EMBL" id="VBAP01000046">
    <property type="protein sequence ID" value="TMI75204.1"/>
    <property type="molecule type" value="Genomic_DNA"/>
</dbReference>
<dbReference type="PANTHER" id="PTHR44196">
    <property type="entry name" value="DEHYDROGENASE/REDUCTASE SDR FAMILY MEMBER 7B"/>
    <property type="match status" value="1"/>
</dbReference>
<dbReference type="AlphaFoldDB" id="A0A537IV62"/>
<dbReference type="PRINTS" id="PR00081">
    <property type="entry name" value="GDHRDH"/>
</dbReference>
<dbReference type="Proteomes" id="UP000318834">
    <property type="component" value="Unassembled WGS sequence"/>
</dbReference>
<evidence type="ECO:0000256" key="2">
    <source>
        <dbReference type="ARBA" id="ARBA00023002"/>
    </source>
</evidence>
<dbReference type="InterPro" id="IPR036291">
    <property type="entry name" value="NAD(P)-bd_dom_sf"/>
</dbReference>
<dbReference type="SUPFAM" id="SSF51735">
    <property type="entry name" value="NAD(P)-binding Rossmann-fold domains"/>
    <property type="match status" value="1"/>
</dbReference>
<reference evidence="3 4" key="1">
    <citation type="journal article" date="2019" name="Nat. Microbiol.">
        <title>Mediterranean grassland soil C-N compound turnover is dependent on rainfall and depth, and is mediated by genomically divergent microorganisms.</title>
        <authorList>
            <person name="Diamond S."/>
            <person name="Andeer P.F."/>
            <person name="Li Z."/>
            <person name="Crits-Christoph A."/>
            <person name="Burstein D."/>
            <person name="Anantharaman K."/>
            <person name="Lane K.R."/>
            <person name="Thomas B.C."/>
            <person name="Pan C."/>
            <person name="Northen T.R."/>
            <person name="Banfield J.F."/>
        </authorList>
    </citation>
    <scope>NUCLEOTIDE SEQUENCE [LARGE SCALE GENOMIC DNA]</scope>
    <source>
        <strain evidence="3">NP_8</strain>
    </source>
</reference>
<evidence type="ECO:0000313" key="4">
    <source>
        <dbReference type="Proteomes" id="UP000318834"/>
    </source>
</evidence>
<comment type="caution">
    <text evidence="3">The sequence shown here is derived from an EMBL/GenBank/DDBJ whole genome shotgun (WGS) entry which is preliminary data.</text>
</comment>
<dbReference type="Gene3D" id="3.40.50.720">
    <property type="entry name" value="NAD(P)-binding Rossmann-like Domain"/>
    <property type="match status" value="1"/>
</dbReference>
<keyword evidence="2" id="KW-0560">Oxidoreductase</keyword>
<name>A0A537IV62_9BACT</name>
<comment type="similarity">
    <text evidence="1">Belongs to the short-chain dehydrogenases/reductases (SDR) family.</text>
</comment>
<dbReference type="InterPro" id="IPR002347">
    <property type="entry name" value="SDR_fam"/>
</dbReference>
<dbReference type="CDD" id="cd05233">
    <property type="entry name" value="SDR_c"/>
    <property type="match status" value="1"/>
</dbReference>
<dbReference type="PANTHER" id="PTHR44196:SF1">
    <property type="entry name" value="DEHYDROGENASE_REDUCTASE SDR FAMILY MEMBER 7B"/>
    <property type="match status" value="1"/>
</dbReference>
<protein>
    <submittedName>
        <fullName evidence="3">SDR family NAD(P)-dependent oxidoreductase</fullName>
    </submittedName>
</protein>
<accession>A0A537IV62</accession>
<proteinExistence type="inferred from homology"/>
<gene>
    <name evidence="3" type="ORF">E6H05_06905</name>
</gene>
<dbReference type="Pfam" id="PF00106">
    <property type="entry name" value="adh_short"/>
    <property type="match status" value="1"/>
</dbReference>